<dbReference type="GO" id="GO:0004175">
    <property type="term" value="F:endopeptidase activity"/>
    <property type="evidence" value="ECO:0007669"/>
    <property type="project" value="UniProtKB-ARBA"/>
</dbReference>
<dbReference type="InterPro" id="IPR008007">
    <property type="entry name" value="Peptidase_M42"/>
</dbReference>
<keyword evidence="2" id="KW-0378">Hydrolase</keyword>
<dbReference type="GO" id="GO:0046872">
    <property type="term" value="F:metal ion binding"/>
    <property type="evidence" value="ECO:0007669"/>
    <property type="project" value="UniProtKB-KW"/>
</dbReference>
<evidence type="ECO:0000313" key="5">
    <source>
        <dbReference type="EMBL" id="PRR79675.1"/>
    </source>
</evidence>
<feature type="transmembrane region" description="Helical" evidence="3">
    <location>
        <begin position="73"/>
        <end position="94"/>
    </location>
</feature>
<feature type="transmembrane region" description="Helical" evidence="3">
    <location>
        <begin position="115"/>
        <end position="137"/>
    </location>
</feature>
<sequence>MCIDIGSFSKKKCSEIISLGNFAVFDNHFCYFGDDFIEGKALDSRIGCSIRINHYEPSNHLIWVRNNVLIKSIFPSFLTRGTFLLISGLIVYILTLKLGFEHKEYNFNDPRKSGLHAFAAVFISIFLITLIIFFISYTGKSNTDTQISITYNFSIVLSNALLYLIIISPILLTKKFFKQSWASTGVSRHNLKKSIGTGTISGIIFIILSLFYMNINVNKVITHLNIGHFWALLNCAVIGFSEEFMFRGYLQTRLIAWMVKNKGWMAASILMALMHLPQRIFIGKMTLTETLTSMFGLVFFSLFLGYMMIKTENVTAPSIFHALYDWGYTLV</sequence>
<protein>
    <submittedName>
        <fullName evidence="5">CAAX amino terminal protease self-immunity</fullName>
    </submittedName>
</protein>
<dbReference type="Gene3D" id="3.40.630.10">
    <property type="entry name" value="Zn peptidases"/>
    <property type="match status" value="1"/>
</dbReference>
<feature type="transmembrane region" description="Helical" evidence="3">
    <location>
        <begin position="149"/>
        <end position="173"/>
    </location>
</feature>
<feature type="transmembrane region" description="Helical" evidence="3">
    <location>
        <begin position="290"/>
        <end position="309"/>
    </location>
</feature>
<dbReference type="Pfam" id="PF05343">
    <property type="entry name" value="Peptidase_M42"/>
    <property type="match status" value="1"/>
</dbReference>
<organism evidence="5 6">
    <name type="scientific">Clostridium luticellarii</name>
    <dbReference type="NCBI Taxonomy" id="1691940"/>
    <lineage>
        <taxon>Bacteria</taxon>
        <taxon>Bacillati</taxon>
        <taxon>Bacillota</taxon>
        <taxon>Clostridia</taxon>
        <taxon>Eubacteriales</taxon>
        <taxon>Clostridiaceae</taxon>
        <taxon>Clostridium</taxon>
    </lineage>
</organism>
<dbReference type="GO" id="GO:0080120">
    <property type="term" value="P:CAAX-box protein maturation"/>
    <property type="evidence" value="ECO:0007669"/>
    <property type="project" value="UniProtKB-ARBA"/>
</dbReference>
<dbReference type="InterPro" id="IPR023367">
    <property type="entry name" value="Peptidase_M42_dom2"/>
</dbReference>
<keyword evidence="3" id="KW-1133">Transmembrane helix</keyword>
<gene>
    <name evidence="5" type="ORF">CLLU_34560</name>
</gene>
<proteinExistence type="predicted"/>
<keyword evidence="3" id="KW-0812">Transmembrane</keyword>
<feature type="transmembrane region" description="Helical" evidence="3">
    <location>
        <begin position="194"/>
        <end position="215"/>
    </location>
</feature>
<evidence type="ECO:0000256" key="2">
    <source>
        <dbReference type="ARBA" id="ARBA00022801"/>
    </source>
</evidence>
<evidence type="ECO:0000256" key="1">
    <source>
        <dbReference type="ARBA" id="ARBA00022723"/>
    </source>
</evidence>
<dbReference type="Proteomes" id="UP000237798">
    <property type="component" value="Unassembled WGS sequence"/>
</dbReference>
<accession>A0A2T0B738</accession>
<feature type="transmembrane region" description="Helical" evidence="3">
    <location>
        <begin position="221"/>
        <end position="240"/>
    </location>
</feature>
<feature type="transmembrane region" description="Helical" evidence="3">
    <location>
        <begin position="261"/>
        <end position="278"/>
    </location>
</feature>
<dbReference type="Pfam" id="PF02517">
    <property type="entry name" value="Rce1-like"/>
    <property type="match status" value="1"/>
</dbReference>
<dbReference type="Gene3D" id="2.40.30.40">
    <property type="entry name" value="Peptidase M42, domain 2"/>
    <property type="match status" value="1"/>
</dbReference>
<evidence type="ECO:0000313" key="6">
    <source>
        <dbReference type="Proteomes" id="UP000237798"/>
    </source>
</evidence>
<evidence type="ECO:0000259" key="4">
    <source>
        <dbReference type="Pfam" id="PF02517"/>
    </source>
</evidence>
<keyword evidence="3" id="KW-0472">Membrane</keyword>
<comment type="caution">
    <text evidence="5">The sequence shown here is derived from an EMBL/GenBank/DDBJ whole genome shotgun (WGS) entry which is preliminary data.</text>
</comment>
<keyword evidence="5" id="KW-0645">Protease</keyword>
<evidence type="ECO:0000256" key="3">
    <source>
        <dbReference type="SAM" id="Phobius"/>
    </source>
</evidence>
<dbReference type="GO" id="GO:0006508">
    <property type="term" value="P:proteolysis"/>
    <property type="evidence" value="ECO:0007669"/>
    <property type="project" value="UniProtKB-KW"/>
</dbReference>
<dbReference type="InterPro" id="IPR003675">
    <property type="entry name" value="Rce1/LyrA-like_dom"/>
</dbReference>
<dbReference type="EMBL" id="PVXP01000097">
    <property type="protein sequence ID" value="PRR79675.1"/>
    <property type="molecule type" value="Genomic_DNA"/>
</dbReference>
<dbReference type="AlphaFoldDB" id="A0A2T0B738"/>
<feature type="domain" description="CAAX prenyl protease 2/Lysostaphin resistance protein A-like" evidence="4">
    <location>
        <begin position="229"/>
        <end position="326"/>
    </location>
</feature>
<reference evidence="5 6" key="1">
    <citation type="submission" date="2018-03" db="EMBL/GenBank/DDBJ databases">
        <title>Genome sequence of Clostridium luticellarii DSM 29923.</title>
        <authorList>
            <person name="Poehlein A."/>
            <person name="Daniel R."/>
        </authorList>
    </citation>
    <scope>NUCLEOTIDE SEQUENCE [LARGE SCALE GENOMIC DNA]</scope>
    <source>
        <strain evidence="5 6">DSM 29923</strain>
    </source>
</reference>
<keyword evidence="1" id="KW-0479">Metal-binding</keyword>
<keyword evidence="6" id="KW-1185">Reference proteome</keyword>
<name>A0A2T0B738_9CLOT</name>